<dbReference type="InterPro" id="IPR018108">
    <property type="entry name" value="MCP_transmembrane"/>
</dbReference>
<sequence>MGSLSKESLPPFGQALTGAAASALALLCVYPLDTVKTRLQVQSKHTTDAGLTDGTNRSDGHYYSAADAVRKIYHREGIRGFYAGLGAGLLGQMFTNFAYFYWYTLVRKLYLRRLRSRQSRGGTAELARLVISTPMELALGALAAAIAQLFTTPISVVATRQQTAVASERLGMLDTAVDIVRENGWTGLWKGLRPSLVLVVNPSITYGAFERIKAAMVGSSQATGNALSSLQVFAAGALAKTLATVLTYPYIMAKVRLQWKPAKGAIGGNTGSHKVEAYKSAAQILQRVWQLEGFFGWYKGMSAQITKAVLTQAMMLMIKDKIEAYVVFAYLMLKSTRA</sequence>
<dbReference type="PANTHER" id="PTHR45939">
    <property type="entry name" value="PEROXISOMAL MEMBRANE PROTEIN PMP34-RELATED"/>
    <property type="match status" value="1"/>
</dbReference>
<dbReference type="PANTHER" id="PTHR45939:SF1">
    <property type="entry name" value="MITOCHONDRIAL THIAMINE PYROPHOSPHATE CARRIER 1-RELATED"/>
    <property type="match status" value="1"/>
</dbReference>
<dbReference type="SUPFAM" id="SSF103506">
    <property type="entry name" value="Mitochondrial carrier"/>
    <property type="match status" value="1"/>
</dbReference>
<dbReference type="Pfam" id="PF00153">
    <property type="entry name" value="Mito_carr"/>
    <property type="match status" value="3"/>
</dbReference>
<evidence type="ECO:0000313" key="12">
    <source>
        <dbReference type="EMBL" id="KAJ1974907.1"/>
    </source>
</evidence>
<dbReference type="InterPro" id="IPR002067">
    <property type="entry name" value="MCP"/>
</dbReference>
<comment type="caution">
    <text evidence="12">The sequence shown here is derived from an EMBL/GenBank/DDBJ whole genome shotgun (WGS) entry which is preliminary data.</text>
</comment>
<dbReference type="PRINTS" id="PR00926">
    <property type="entry name" value="MITOCARRIER"/>
</dbReference>
<gene>
    <name evidence="12" type="ORF">H4R34_004539</name>
</gene>
<organism evidence="12 13">
    <name type="scientific">Dimargaris verticillata</name>
    <dbReference type="NCBI Taxonomy" id="2761393"/>
    <lineage>
        <taxon>Eukaryota</taxon>
        <taxon>Fungi</taxon>
        <taxon>Fungi incertae sedis</taxon>
        <taxon>Zoopagomycota</taxon>
        <taxon>Kickxellomycotina</taxon>
        <taxon>Dimargaritomycetes</taxon>
        <taxon>Dimargaritales</taxon>
        <taxon>Dimargaritaceae</taxon>
        <taxon>Dimargaris</taxon>
    </lineage>
</organism>
<keyword evidence="6 11" id="KW-1133">Transmembrane helix</keyword>
<protein>
    <recommendedName>
        <fullName evidence="14">Mitochondrial carrier domain-containing protein</fullName>
    </recommendedName>
</protein>
<dbReference type="PROSITE" id="PS50920">
    <property type="entry name" value="SOLCAR"/>
    <property type="match status" value="3"/>
</dbReference>
<keyword evidence="5" id="KW-0677">Repeat</keyword>
<evidence type="ECO:0008006" key="14">
    <source>
        <dbReference type="Google" id="ProtNLM"/>
    </source>
</evidence>
<evidence type="ECO:0000313" key="13">
    <source>
        <dbReference type="Proteomes" id="UP001151582"/>
    </source>
</evidence>
<comment type="similarity">
    <text evidence="2 10">Belongs to the mitochondrial carrier (TC 2.A.29) family.</text>
</comment>
<evidence type="ECO:0000256" key="9">
    <source>
        <dbReference type="PROSITE-ProRule" id="PRU00282"/>
    </source>
</evidence>
<evidence type="ECO:0000256" key="1">
    <source>
        <dbReference type="ARBA" id="ARBA00004225"/>
    </source>
</evidence>
<comment type="subcellular location">
    <subcellularLocation>
        <location evidence="1">Mitochondrion membrane</location>
        <topology evidence="1">Multi-pass membrane protein</topology>
    </subcellularLocation>
</comment>
<evidence type="ECO:0000256" key="4">
    <source>
        <dbReference type="ARBA" id="ARBA00022692"/>
    </source>
</evidence>
<keyword evidence="7" id="KW-0496">Mitochondrion</keyword>
<dbReference type="OrthoDB" id="446044at2759"/>
<proteinExistence type="inferred from homology"/>
<evidence type="ECO:0000256" key="6">
    <source>
        <dbReference type="ARBA" id="ARBA00022989"/>
    </source>
</evidence>
<keyword evidence="3 10" id="KW-0813">Transport</keyword>
<feature type="transmembrane region" description="Helical" evidence="11">
    <location>
        <begin position="126"/>
        <end position="150"/>
    </location>
</feature>
<dbReference type="GO" id="GO:0031966">
    <property type="term" value="C:mitochondrial membrane"/>
    <property type="evidence" value="ECO:0007669"/>
    <property type="project" value="UniProtKB-SubCell"/>
</dbReference>
<feature type="transmembrane region" description="Helical" evidence="11">
    <location>
        <begin position="81"/>
        <end position="105"/>
    </location>
</feature>
<dbReference type="EMBL" id="JANBQB010000592">
    <property type="protein sequence ID" value="KAJ1974907.1"/>
    <property type="molecule type" value="Genomic_DNA"/>
</dbReference>
<dbReference type="InterPro" id="IPR052217">
    <property type="entry name" value="Mito/Peroxisomal_Carrier"/>
</dbReference>
<evidence type="ECO:0000256" key="8">
    <source>
        <dbReference type="ARBA" id="ARBA00023136"/>
    </source>
</evidence>
<reference evidence="12" key="1">
    <citation type="submission" date="2022-07" db="EMBL/GenBank/DDBJ databases">
        <title>Phylogenomic reconstructions and comparative analyses of Kickxellomycotina fungi.</title>
        <authorList>
            <person name="Reynolds N.K."/>
            <person name="Stajich J.E."/>
            <person name="Barry K."/>
            <person name="Grigoriev I.V."/>
            <person name="Crous P."/>
            <person name="Smith M.E."/>
        </authorList>
    </citation>
    <scope>NUCLEOTIDE SEQUENCE</scope>
    <source>
        <strain evidence="12">RSA 567</strain>
    </source>
</reference>
<evidence type="ECO:0000256" key="7">
    <source>
        <dbReference type="ARBA" id="ARBA00023128"/>
    </source>
</evidence>
<evidence type="ECO:0000256" key="5">
    <source>
        <dbReference type="ARBA" id="ARBA00022737"/>
    </source>
</evidence>
<dbReference type="AlphaFoldDB" id="A0A9W8EB20"/>
<evidence type="ECO:0000256" key="11">
    <source>
        <dbReference type="SAM" id="Phobius"/>
    </source>
</evidence>
<feature type="repeat" description="Solcar" evidence="9">
    <location>
        <begin position="131"/>
        <end position="215"/>
    </location>
</feature>
<dbReference type="Proteomes" id="UP001151582">
    <property type="component" value="Unassembled WGS sequence"/>
</dbReference>
<feature type="repeat" description="Solcar" evidence="9">
    <location>
        <begin position="227"/>
        <end position="325"/>
    </location>
</feature>
<dbReference type="GO" id="GO:0015217">
    <property type="term" value="F:ADP transmembrane transporter activity"/>
    <property type="evidence" value="ECO:0007669"/>
    <property type="project" value="TreeGrafter"/>
</dbReference>
<keyword evidence="4 9" id="KW-0812">Transmembrane</keyword>
<evidence type="ECO:0000256" key="10">
    <source>
        <dbReference type="RuleBase" id="RU000488"/>
    </source>
</evidence>
<dbReference type="Gene3D" id="1.50.40.10">
    <property type="entry name" value="Mitochondrial carrier domain"/>
    <property type="match status" value="1"/>
</dbReference>
<name>A0A9W8EB20_9FUNG</name>
<evidence type="ECO:0000256" key="2">
    <source>
        <dbReference type="ARBA" id="ARBA00006375"/>
    </source>
</evidence>
<dbReference type="InterPro" id="IPR023395">
    <property type="entry name" value="MCP_dom_sf"/>
</dbReference>
<keyword evidence="13" id="KW-1185">Reference proteome</keyword>
<keyword evidence="8 9" id="KW-0472">Membrane</keyword>
<evidence type="ECO:0000256" key="3">
    <source>
        <dbReference type="ARBA" id="ARBA00022448"/>
    </source>
</evidence>
<feature type="repeat" description="Solcar" evidence="9">
    <location>
        <begin position="9"/>
        <end position="109"/>
    </location>
</feature>
<feature type="transmembrane region" description="Helical" evidence="11">
    <location>
        <begin position="12"/>
        <end position="32"/>
    </location>
</feature>
<accession>A0A9W8EB20</accession>